<dbReference type="OrthoDB" id="9800519at2"/>
<dbReference type="AlphaFoldDB" id="A0A518DHR7"/>
<proteinExistence type="predicted"/>
<sequence length="164" mass="17627">MSVSQTAEYALRSVVWLAQNPGEPQTTQQLADGTRVSVSYLPKVLQPLGRAGILTSQRGINGGYSLDRDPESLNVLEVINCVDPIQRIHRCPLKLATHVGGLCPLHQMLDEALGDLQRRFAETTIAELLRRNTGLKPLCDSASAGLFELSAAPAAGGPKAQRSD</sequence>
<dbReference type="Proteomes" id="UP000317429">
    <property type="component" value="Chromosome"/>
</dbReference>
<dbReference type="InterPro" id="IPR000944">
    <property type="entry name" value="Tscrpt_reg_Rrf2"/>
</dbReference>
<accession>A0A518DHR7</accession>
<dbReference type="GO" id="GO:0005829">
    <property type="term" value="C:cytosol"/>
    <property type="evidence" value="ECO:0007669"/>
    <property type="project" value="TreeGrafter"/>
</dbReference>
<dbReference type="GO" id="GO:0003700">
    <property type="term" value="F:DNA-binding transcription factor activity"/>
    <property type="evidence" value="ECO:0007669"/>
    <property type="project" value="TreeGrafter"/>
</dbReference>
<dbReference type="InterPro" id="IPR030489">
    <property type="entry name" value="TR_Rrf2-type_CS"/>
</dbReference>
<organism evidence="1 2">
    <name type="scientific">Pirellulimonas nuda</name>
    <dbReference type="NCBI Taxonomy" id="2528009"/>
    <lineage>
        <taxon>Bacteria</taxon>
        <taxon>Pseudomonadati</taxon>
        <taxon>Planctomycetota</taxon>
        <taxon>Planctomycetia</taxon>
        <taxon>Pirellulales</taxon>
        <taxon>Lacipirellulaceae</taxon>
        <taxon>Pirellulimonas</taxon>
    </lineage>
</organism>
<dbReference type="KEGG" id="pnd:Pla175_44400"/>
<dbReference type="PANTHER" id="PTHR33221:SF13">
    <property type="entry name" value="TRANSCRIPTIONAL REGULATOR-RELATED"/>
    <property type="match status" value="1"/>
</dbReference>
<dbReference type="PANTHER" id="PTHR33221">
    <property type="entry name" value="WINGED HELIX-TURN-HELIX TRANSCRIPTIONAL REGULATOR, RRF2 FAMILY"/>
    <property type="match status" value="1"/>
</dbReference>
<dbReference type="Pfam" id="PF02082">
    <property type="entry name" value="Rrf2"/>
    <property type="match status" value="1"/>
</dbReference>
<evidence type="ECO:0000313" key="1">
    <source>
        <dbReference type="EMBL" id="QDU91023.1"/>
    </source>
</evidence>
<gene>
    <name evidence="1" type="primary">cymR_1</name>
    <name evidence="1" type="ORF">Pla175_44400</name>
</gene>
<dbReference type="InterPro" id="IPR036390">
    <property type="entry name" value="WH_DNA-bd_sf"/>
</dbReference>
<protein>
    <submittedName>
        <fullName evidence="1">HTH-type transcriptional regulator CymR</fullName>
    </submittedName>
</protein>
<dbReference type="SUPFAM" id="SSF46785">
    <property type="entry name" value="Winged helix' DNA-binding domain"/>
    <property type="match status" value="1"/>
</dbReference>
<keyword evidence="2" id="KW-1185">Reference proteome</keyword>
<evidence type="ECO:0000313" key="2">
    <source>
        <dbReference type="Proteomes" id="UP000317429"/>
    </source>
</evidence>
<dbReference type="RefSeq" id="WP_145290666.1">
    <property type="nucleotide sequence ID" value="NZ_CP036291.1"/>
</dbReference>
<dbReference type="InterPro" id="IPR036388">
    <property type="entry name" value="WH-like_DNA-bd_sf"/>
</dbReference>
<reference evidence="1 2" key="1">
    <citation type="submission" date="2019-02" db="EMBL/GenBank/DDBJ databases">
        <title>Deep-cultivation of Planctomycetes and their phenomic and genomic characterization uncovers novel biology.</title>
        <authorList>
            <person name="Wiegand S."/>
            <person name="Jogler M."/>
            <person name="Boedeker C."/>
            <person name="Pinto D."/>
            <person name="Vollmers J."/>
            <person name="Rivas-Marin E."/>
            <person name="Kohn T."/>
            <person name="Peeters S.H."/>
            <person name="Heuer A."/>
            <person name="Rast P."/>
            <person name="Oberbeckmann S."/>
            <person name="Bunk B."/>
            <person name="Jeske O."/>
            <person name="Meyerdierks A."/>
            <person name="Storesund J.E."/>
            <person name="Kallscheuer N."/>
            <person name="Luecker S."/>
            <person name="Lage O.M."/>
            <person name="Pohl T."/>
            <person name="Merkel B.J."/>
            <person name="Hornburger P."/>
            <person name="Mueller R.-W."/>
            <person name="Bruemmer F."/>
            <person name="Labrenz M."/>
            <person name="Spormann A.M."/>
            <person name="Op den Camp H."/>
            <person name="Overmann J."/>
            <person name="Amann R."/>
            <person name="Jetten M.S.M."/>
            <person name="Mascher T."/>
            <person name="Medema M.H."/>
            <person name="Devos D.P."/>
            <person name="Kaster A.-K."/>
            <person name="Ovreas L."/>
            <person name="Rohde M."/>
            <person name="Galperin M.Y."/>
            <person name="Jogler C."/>
        </authorList>
    </citation>
    <scope>NUCLEOTIDE SEQUENCE [LARGE SCALE GENOMIC DNA]</scope>
    <source>
        <strain evidence="1 2">Pla175</strain>
    </source>
</reference>
<dbReference type="Gene3D" id="1.10.10.10">
    <property type="entry name" value="Winged helix-like DNA-binding domain superfamily/Winged helix DNA-binding domain"/>
    <property type="match status" value="1"/>
</dbReference>
<dbReference type="PROSITE" id="PS01332">
    <property type="entry name" value="HTH_RRF2_1"/>
    <property type="match status" value="1"/>
</dbReference>
<dbReference type="NCBIfam" id="TIGR00738">
    <property type="entry name" value="rrf2_super"/>
    <property type="match status" value="1"/>
</dbReference>
<dbReference type="EMBL" id="CP036291">
    <property type="protein sequence ID" value="QDU91023.1"/>
    <property type="molecule type" value="Genomic_DNA"/>
</dbReference>
<name>A0A518DHR7_9BACT</name>
<dbReference type="PROSITE" id="PS51197">
    <property type="entry name" value="HTH_RRF2_2"/>
    <property type="match status" value="1"/>
</dbReference>